<dbReference type="Proteomes" id="UP000015106">
    <property type="component" value="Chromosome 7"/>
</dbReference>
<proteinExistence type="predicted"/>
<reference evidence="1" key="3">
    <citation type="submission" date="2022-06" db="UniProtKB">
        <authorList>
            <consortium name="EnsemblPlants"/>
        </authorList>
    </citation>
    <scope>IDENTIFICATION</scope>
</reference>
<dbReference type="Gramene" id="TuG1812G0700005541.01.T01">
    <property type="protein sequence ID" value="TuG1812G0700005541.01.T01.cds322033"/>
    <property type="gene ID" value="TuG1812G0700005541.01"/>
</dbReference>
<dbReference type="EnsemblPlants" id="TuG1812G0700005541.01.T01">
    <property type="protein sequence ID" value="TuG1812G0700005541.01.T01.cds322033"/>
    <property type="gene ID" value="TuG1812G0700005541.01"/>
</dbReference>
<name>A0A8R7R6C3_TRIUA</name>
<organism evidence="1 2">
    <name type="scientific">Triticum urartu</name>
    <name type="common">Red wild einkorn</name>
    <name type="synonym">Crithodium urartu</name>
    <dbReference type="NCBI Taxonomy" id="4572"/>
    <lineage>
        <taxon>Eukaryota</taxon>
        <taxon>Viridiplantae</taxon>
        <taxon>Streptophyta</taxon>
        <taxon>Embryophyta</taxon>
        <taxon>Tracheophyta</taxon>
        <taxon>Spermatophyta</taxon>
        <taxon>Magnoliopsida</taxon>
        <taxon>Liliopsida</taxon>
        <taxon>Poales</taxon>
        <taxon>Poaceae</taxon>
        <taxon>BOP clade</taxon>
        <taxon>Pooideae</taxon>
        <taxon>Triticodae</taxon>
        <taxon>Triticeae</taxon>
        <taxon>Triticinae</taxon>
        <taxon>Triticum</taxon>
    </lineage>
</organism>
<reference evidence="1" key="2">
    <citation type="submission" date="2018-03" db="EMBL/GenBank/DDBJ databases">
        <title>The Triticum urartu genome reveals the dynamic nature of wheat genome evolution.</title>
        <authorList>
            <person name="Ling H."/>
            <person name="Ma B."/>
            <person name="Shi X."/>
            <person name="Liu H."/>
            <person name="Dong L."/>
            <person name="Sun H."/>
            <person name="Cao Y."/>
            <person name="Gao Q."/>
            <person name="Zheng S."/>
            <person name="Li Y."/>
            <person name="Yu Y."/>
            <person name="Du H."/>
            <person name="Qi M."/>
            <person name="Li Y."/>
            <person name="Yu H."/>
            <person name="Cui Y."/>
            <person name="Wang N."/>
            <person name="Chen C."/>
            <person name="Wu H."/>
            <person name="Zhao Y."/>
            <person name="Zhang J."/>
            <person name="Li Y."/>
            <person name="Zhou W."/>
            <person name="Zhang B."/>
            <person name="Hu W."/>
            <person name="Eijk M."/>
            <person name="Tang J."/>
            <person name="Witsenboer H."/>
            <person name="Zhao S."/>
            <person name="Li Z."/>
            <person name="Zhang A."/>
            <person name="Wang D."/>
            <person name="Liang C."/>
        </authorList>
    </citation>
    <scope>NUCLEOTIDE SEQUENCE [LARGE SCALE GENOMIC DNA]</scope>
    <source>
        <strain evidence="1">cv. G1812</strain>
    </source>
</reference>
<reference evidence="2" key="1">
    <citation type="journal article" date="2013" name="Nature">
        <title>Draft genome of the wheat A-genome progenitor Triticum urartu.</title>
        <authorList>
            <person name="Ling H.Q."/>
            <person name="Zhao S."/>
            <person name="Liu D."/>
            <person name="Wang J."/>
            <person name="Sun H."/>
            <person name="Zhang C."/>
            <person name="Fan H."/>
            <person name="Li D."/>
            <person name="Dong L."/>
            <person name="Tao Y."/>
            <person name="Gao C."/>
            <person name="Wu H."/>
            <person name="Li Y."/>
            <person name="Cui Y."/>
            <person name="Guo X."/>
            <person name="Zheng S."/>
            <person name="Wang B."/>
            <person name="Yu K."/>
            <person name="Liang Q."/>
            <person name="Yang W."/>
            <person name="Lou X."/>
            <person name="Chen J."/>
            <person name="Feng M."/>
            <person name="Jian J."/>
            <person name="Zhang X."/>
            <person name="Luo G."/>
            <person name="Jiang Y."/>
            <person name="Liu J."/>
            <person name="Wang Z."/>
            <person name="Sha Y."/>
            <person name="Zhang B."/>
            <person name="Wu H."/>
            <person name="Tang D."/>
            <person name="Shen Q."/>
            <person name="Xue P."/>
            <person name="Zou S."/>
            <person name="Wang X."/>
            <person name="Liu X."/>
            <person name="Wang F."/>
            <person name="Yang Y."/>
            <person name="An X."/>
            <person name="Dong Z."/>
            <person name="Zhang K."/>
            <person name="Zhang X."/>
            <person name="Luo M.C."/>
            <person name="Dvorak J."/>
            <person name="Tong Y."/>
            <person name="Wang J."/>
            <person name="Yang H."/>
            <person name="Li Z."/>
            <person name="Wang D."/>
            <person name="Zhang A."/>
            <person name="Wang J."/>
        </authorList>
    </citation>
    <scope>NUCLEOTIDE SEQUENCE</scope>
    <source>
        <strain evidence="2">cv. G1812</strain>
    </source>
</reference>
<evidence type="ECO:0000313" key="2">
    <source>
        <dbReference type="Proteomes" id="UP000015106"/>
    </source>
</evidence>
<sequence>MGFPLTPFQTEKEEAPVLKAKAKKAKPEVATIKANVEVETITTEEGLIKFMELLEKEQAFLKAKAEAEKEGAGCGSKRKPVLERDEELLAFVARMESLRPLYGEEDVSDGYNSQDDDANTTFDDVMAQLEQQMQANNARWPFLVGA</sequence>
<accession>A0A8R7R6C3</accession>
<dbReference type="AlphaFoldDB" id="A0A8R7R6C3"/>
<keyword evidence="2" id="KW-1185">Reference proteome</keyword>
<protein>
    <submittedName>
        <fullName evidence="1">Uncharacterized protein</fullName>
    </submittedName>
</protein>
<evidence type="ECO:0000313" key="1">
    <source>
        <dbReference type="EnsemblPlants" id="TuG1812G0700005541.01.T01.cds322033"/>
    </source>
</evidence>